<protein>
    <recommendedName>
        <fullName evidence="4">Chitin-binding type-2 domain-containing protein</fullName>
    </recommendedName>
</protein>
<feature type="signal peptide" evidence="1">
    <location>
        <begin position="1"/>
        <end position="30"/>
    </location>
</feature>
<reference evidence="2 3" key="1">
    <citation type="submission" date="2015-01" db="EMBL/GenBank/DDBJ databases">
        <title>The Genome Sequence of Fonsecaea multimorphosa CBS 102226.</title>
        <authorList>
            <consortium name="The Broad Institute Genomics Platform"/>
            <person name="Cuomo C."/>
            <person name="de Hoog S."/>
            <person name="Gorbushina A."/>
            <person name="Stielow B."/>
            <person name="Teixiera M."/>
            <person name="Abouelleil A."/>
            <person name="Chapman S.B."/>
            <person name="Priest M."/>
            <person name="Young S.K."/>
            <person name="Wortman J."/>
            <person name="Nusbaum C."/>
            <person name="Birren B."/>
        </authorList>
    </citation>
    <scope>NUCLEOTIDE SEQUENCE [LARGE SCALE GENOMIC DNA]</scope>
    <source>
        <strain evidence="2 3">CBS 102226</strain>
    </source>
</reference>
<dbReference type="GeneID" id="27709175"/>
<name>A0A0D2KVH7_9EURO</name>
<gene>
    <name evidence="2" type="ORF">Z520_03429</name>
</gene>
<sequence>MTLAAVKNFLFSFLAALTVSVLVNVNLTAAMPPPTADLSAVGNAIQLLAPRNLTQQATCPSTQPETQAGCSTCTECCIFQFNDAGCGQPSVGEYGLNDFDCHPLEIDMNNVWITECTGVFAECMLWKNQDCTGEDSWSIDNTANVCHHTQYWIGAIQCYQSDEKKKLAMRRLSGS</sequence>
<proteinExistence type="predicted"/>
<evidence type="ECO:0008006" key="4">
    <source>
        <dbReference type="Google" id="ProtNLM"/>
    </source>
</evidence>
<dbReference type="Proteomes" id="UP000053411">
    <property type="component" value="Unassembled WGS sequence"/>
</dbReference>
<dbReference type="RefSeq" id="XP_016634886.1">
    <property type="nucleotide sequence ID" value="XM_016773940.1"/>
</dbReference>
<keyword evidence="3" id="KW-1185">Reference proteome</keyword>
<feature type="chain" id="PRO_5002245921" description="Chitin-binding type-2 domain-containing protein" evidence="1">
    <location>
        <begin position="31"/>
        <end position="175"/>
    </location>
</feature>
<organism evidence="2 3">
    <name type="scientific">Fonsecaea multimorphosa CBS 102226</name>
    <dbReference type="NCBI Taxonomy" id="1442371"/>
    <lineage>
        <taxon>Eukaryota</taxon>
        <taxon>Fungi</taxon>
        <taxon>Dikarya</taxon>
        <taxon>Ascomycota</taxon>
        <taxon>Pezizomycotina</taxon>
        <taxon>Eurotiomycetes</taxon>
        <taxon>Chaetothyriomycetidae</taxon>
        <taxon>Chaetothyriales</taxon>
        <taxon>Herpotrichiellaceae</taxon>
        <taxon>Fonsecaea</taxon>
    </lineage>
</organism>
<dbReference type="EMBL" id="KN848066">
    <property type="protein sequence ID" value="KIY00764.1"/>
    <property type="molecule type" value="Genomic_DNA"/>
</dbReference>
<evidence type="ECO:0000313" key="3">
    <source>
        <dbReference type="Proteomes" id="UP000053411"/>
    </source>
</evidence>
<dbReference type="OrthoDB" id="4113859at2759"/>
<dbReference type="AlphaFoldDB" id="A0A0D2KVH7"/>
<evidence type="ECO:0000313" key="2">
    <source>
        <dbReference type="EMBL" id="KIY00764.1"/>
    </source>
</evidence>
<dbReference type="VEuPathDB" id="FungiDB:Z520_03429"/>
<accession>A0A0D2KVH7</accession>
<keyword evidence="1" id="KW-0732">Signal</keyword>
<evidence type="ECO:0000256" key="1">
    <source>
        <dbReference type="SAM" id="SignalP"/>
    </source>
</evidence>